<evidence type="ECO:0000256" key="12">
    <source>
        <dbReference type="ARBA" id="ARBA00023242"/>
    </source>
</evidence>
<evidence type="ECO:0000313" key="16">
    <source>
        <dbReference type="Proteomes" id="UP000268321"/>
    </source>
</evidence>
<feature type="non-terminal residue" evidence="15">
    <location>
        <position position="619"/>
    </location>
</feature>
<keyword evidence="11 14" id="KW-0472">Membrane</keyword>
<evidence type="ECO:0000256" key="1">
    <source>
        <dbReference type="ARBA" id="ARBA00004232"/>
    </source>
</evidence>
<feature type="transmembrane region" description="Helical" evidence="14">
    <location>
        <begin position="47"/>
        <end position="68"/>
    </location>
</feature>
<dbReference type="Pfam" id="PF09531">
    <property type="entry name" value="Ndc1_Nup"/>
    <property type="match status" value="1"/>
</dbReference>
<dbReference type="GO" id="GO:0070762">
    <property type="term" value="C:nuclear pore transmembrane ring"/>
    <property type="evidence" value="ECO:0007669"/>
    <property type="project" value="TreeGrafter"/>
</dbReference>
<keyword evidence="8 14" id="KW-1133">Transmembrane helix</keyword>
<dbReference type="GO" id="GO:0006999">
    <property type="term" value="P:nuclear pore organization"/>
    <property type="evidence" value="ECO:0007669"/>
    <property type="project" value="TreeGrafter"/>
</dbReference>
<keyword evidence="12" id="KW-0539">Nucleus</keyword>
<accession>A0A4P9Z739</accession>
<dbReference type="EMBL" id="ML004898">
    <property type="protein sequence ID" value="RKP28477.1"/>
    <property type="molecule type" value="Genomic_DNA"/>
</dbReference>
<evidence type="ECO:0000256" key="14">
    <source>
        <dbReference type="SAM" id="Phobius"/>
    </source>
</evidence>
<sequence>MTNPQRQVASYRAIFDGVHRKRLRHVNRVIVLVAVVVLLALKTPLNAPASFLACLYQVPLLCTAFVLFKLARNATATVECLRAATVVRRVAETVASRAFVVSYVHLLTSAVFFFGTFLAQRPLLHQYAVLSKEFRKRPAVNDQWVYFWFHGGMCAAVYAAQLVVLLRHRLRFHCGVASVKPRAALFRGLAPVFVNAAVLTFVVAVVTPPAYYWARGSLYRLSWLVLALLSLDTAMPPLNIGVRNWATVSLASLLLFLSWDFVSHVYNTYATIGCLDGKATISTKSATPVETLLLGLRDVFPESQLARLTAFQELAYVASNSDPACADMRRAIYAPADRTLSVCLAILDECSLVIDEAALSVNFRTRADLDALRNLNFPIAEEIDDTTAKDSSIFGNSAKLPPAAPTPETPKTPGQEMAADPALLQNKTPASKLGVWWQLAKKHAYNFVYAAPDATYKVDGVKDIRDAIRAQKKKFLDSRAGVLFRVSLKQDAEARLPNPINCGNAIIAVAGILLHAVEEDRHNTITDQHISTVFNLLERPIRACSNYINVLPASVHLTELQRTSADHRTQLIVTVIHDMAMREFIGLCLKYNYKLNDLLLTHKAFKLAKWVIDASIAQQ</sequence>
<dbReference type="GO" id="GO:0015031">
    <property type="term" value="P:protein transport"/>
    <property type="evidence" value="ECO:0007669"/>
    <property type="project" value="UniProtKB-KW"/>
</dbReference>
<comment type="similarity">
    <text evidence="3">Belongs to the NDC1 family.</text>
</comment>
<dbReference type="PANTHER" id="PTHR13269">
    <property type="entry name" value="NUCLEOPORIN NDC1"/>
    <property type="match status" value="1"/>
</dbReference>
<keyword evidence="5 14" id="KW-0812">Transmembrane</keyword>
<name>A0A4P9Z739_9ASCO</name>
<evidence type="ECO:0000256" key="6">
    <source>
        <dbReference type="ARBA" id="ARBA00022816"/>
    </source>
</evidence>
<keyword evidence="9" id="KW-0811">Translocation</keyword>
<dbReference type="OrthoDB" id="67850at2759"/>
<comment type="subcellular location">
    <subcellularLocation>
        <location evidence="1">Nucleus membrane</location>
        <topology evidence="1">Multi-pass membrane protein</topology>
    </subcellularLocation>
    <subcellularLocation>
        <location evidence="2">Nucleus</location>
        <location evidence="2">Nuclear pore complex</location>
    </subcellularLocation>
</comment>
<keyword evidence="4" id="KW-0813">Transport</keyword>
<evidence type="ECO:0000256" key="2">
    <source>
        <dbReference type="ARBA" id="ARBA00004567"/>
    </source>
</evidence>
<evidence type="ECO:0000256" key="10">
    <source>
        <dbReference type="ARBA" id="ARBA00023132"/>
    </source>
</evidence>
<dbReference type="InterPro" id="IPR019049">
    <property type="entry name" value="Nucleoporin_prot_Ndc1/Nup"/>
</dbReference>
<dbReference type="PANTHER" id="PTHR13269:SF6">
    <property type="entry name" value="NUCLEOPORIN NDC1"/>
    <property type="match status" value="1"/>
</dbReference>
<gene>
    <name evidence="15" type="ORF">METBISCDRAFT_4399</name>
</gene>
<feature type="transmembrane region" description="Helical" evidence="14">
    <location>
        <begin position="145"/>
        <end position="166"/>
    </location>
</feature>
<evidence type="ECO:0000256" key="11">
    <source>
        <dbReference type="ARBA" id="ARBA00023136"/>
    </source>
</evidence>
<evidence type="ECO:0000256" key="9">
    <source>
        <dbReference type="ARBA" id="ARBA00023010"/>
    </source>
</evidence>
<evidence type="ECO:0000256" key="5">
    <source>
        <dbReference type="ARBA" id="ARBA00022692"/>
    </source>
</evidence>
<evidence type="ECO:0008006" key="17">
    <source>
        <dbReference type="Google" id="ProtNLM"/>
    </source>
</evidence>
<dbReference type="GO" id="GO:0031965">
    <property type="term" value="C:nuclear membrane"/>
    <property type="evidence" value="ECO:0007669"/>
    <property type="project" value="UniProtKB-SubCell"/>
</dbReference>
<dbReference type="AlphaFoldDB" id="A0A4P9Z739"/>
<evidence type="ECO:0000256" key="8">
    <source>
        <dbReference type="ARBA" id="ARBA00022989"/>
    </source>
</evidence>
<feature type="region of interest" description="Disordered" evidence="13">
    <location>
        <begin position="391"/>
        <end position="416"/>
    </location>
</feature>
<dbReference type="Proteomes" id="UP000268321">
    <property type="component" value="Unassembled WGS sequence"/>
</dbReference>
<keyword evidence="10" id="KW-0906">Nuclear pore complex</keyword>
<feature type="transmembrane region" description="Helical" evidence="14">
    <location>
        <begin position="186"/>
        <end position="206"/>
    </location>
</feature>
<organism evidence="15 16">
    <name type="scientific">Metschnikowia bicuspidata</name>
    <dbReference type="NCBI Taxonomy" id="27322"/>
    <lineage>
        <taxon>Eukaryota</taxon>
        <taxon>Fungi</taxon>
        <taxon>Dikarya</taxon>
        <taxon>Ascomycota</taxon>
        <taxon>Saccharomycotina</taxon>
        <taxon>Pichiomycetes</taxon>
        <taxon>Metschnikowiaceae</taxon>
        <taxon>Metschnikowia</taxon>
    </lineage>
</organism>
<dbReference type="GO" id="GO:0005816">
    <property type="term" value="C:spindle pole body"/>
    <property type="evidence" value="ECO:0007669"/>
    <property type="project" value="TreeGrafter"/>
</dbReference>
<evidence type="ECO:0000256" key="7">
    <source>
        <dbReference type="ARBA" id="ARBA00022927"/>
    </source>
</evidence>
<evidence type="ECO:0000256" key="4">
    <source>
        <dbReference type="ARBA" id="ARBA00022448"/>
    </source>
</evidence>
<feature type="transmembrane region" description="Helical" evidence="14">
    <location>
        <begin position="98"/>
        <end position="119"/>
    </location>
</feature>
<reference evidence="16" key="1">
    <citation type="journal article" date="2018" name="Nat. Microbiol.">
        <title>Leveraging single-cell genomics to expand the fungal tree of life.</title>
        <authorList>
            <person name="Ahrendt S.R."/>
            <person name="Quandt C.A."/>
            <person name="Ciobanu D."/>
            <person name="Clum A."/>
            <person name="Salamov A."/>
            <person name="Andreopoulos B."/>
            <person name="Cheng J.F."/>
            <person name="Woyke T."/>
            <person name="Pelin A."/>
            <person name="Henrissat B."/>
            <person name="Reynolds N.K."/>
            <person name="Benny G.L."/>
            <person name="Smith M.E."/>
            <person name="James T.Y."/>
            <person name="Grigoriev I.V."/>
        </authorList>
    </citation>
    <scope>NUCLEOTIDE SEQUENCE [LARGE SCALE GENOMIC DNA]</scope>
    <source>
        <strain evidence="16">Baker2002</strain>
    </source>
</reference>
<keyword evidence="6" id="KW-0509">mRNA transport</keyword>
<keyword evidence="7" id="KW-0653">Protein transport</keyword>
<keyword evidence="16" id="KW-1185">Reference proteome</keyword>
<evidence type="ECO:0000313" key="15">
    <source>
        <dbReference type="EMBL" id="RKP28477.1"/>
    </source>
</evidence>
<feature type="transmembrane region" description="Helical" evidence="14">
    <location>
        <begin position="25"/>
        <end position="41"/>
    </location>
</feature>
<dbReference type="GO" id="GO:0070631">
    <property type="term" value="P:spindle pole body localization"/>
    <property type="evidence" value="ECO:0007669"/>
    <property type="project" value="TreeGrafter"/>
</dbReference>
<dbReference type="GO" id="GO:0051028">
    <property type="term" value="P:mRNA transport"/>
    <property type="evidence" value="ECO:0007669"/>
    <property type="project" value="UniProtKB-KW"/>
</dbReference>
<protein>
    <recommendedName>
        <fullName evidence="17">Nucleoporin protein Ndc1-Nup</fullName>
    </recommendedName>
</protein>
<dbReference type="GO" id="GO:0106166">
    <property type="term" value="F:spindle pole body-nuclear membrane anchor activity"/>
    <property type="evidence" value="ECO:0007669"/>
    <property type="project" value="TreeGrafter"/>
</dbReference>
<proteinExistence type="inferred from homology"/>
<evidence type="ECO:0000256" key="13">
    <source>
        <dbReference type="SAM" id="MobiDB-lite"/>
    </source>
</evidence>
<evidence type="ECO:0000256" key="3">
    <source>
        <dbReference type="ARBA" id="ARBA00005760"/>
    </source>
</evidence>